<reference evidence="3" key="1">
    <citation type="journal article" date="2019" name="Int. J. Syst. Evol. Microbiol.">
        <title>The Global Catalogue of Microorganisms (GCM) 10K type strain sequencing project: providing services to taxonomists for standard genome sequencing and annotation.</title>
        <authorList>
            <consortium name="The Broad Institute Genomics Platform"/>
            <consortium name="The Broad Institute Genome Sequencing Center for Infectious Disease"/>
            <person name="Wu L."/>
            <person name="Ma J."/>
        </authorList>
    </citation>
    <scope>NUCLEOTIDE SEQUENCE [LARGE SCALE GENOMIC DNA]</scope>
    <source>
        <strain evidence="3">CCM 8939</strain>
    </source>
</reference>
<evidence type="ECO:0000256" key="1">
    <source>
        <dbReference type="SAM" id="Phobius"/>
    </source>
</evidence>
<name>A0ABQ2BN75_9SPHI</name>
<keyword evidence="1" id="KW-1133">Transmembrane helix</keyword>
<proteinExistence type="predicted"/>
<evidence type="ECO:0000313" key="3">
    <source>
        <dbReference type="Proteomes" id="UP000645390"/>
    </source>
</evidence>
<accession>A0ABQ2BN75</accession>
<comment type="caution">
    <text evidence="2">The sequence shown here is derived from an EMBL/GenBank/DDBJ whole genome shotgun (WGS) entry which is preliminary data.</text>
</comment>
<dbReference type="EMBL" id="BMDJ01000010">
    <property type="protein sequence ID" value="GGI28283.1"/>
    <property type="molecule type" value="Genomic_DNA"/>
</dbReference>
<feature type="transmembrane region" description="Helical" evidence="1">
    <location>
        <begin position="20"/>
        <end position="39"/>
    </location>
</feature>
<dbReference type="Proteomes" id="UP000645390">
    <property type="component" value="Unassembled WGS sequence"/>
</dbReference>
<evidence type="ECO:0000313" key="2">
    <source>
        <dbReference type="EMBL" id="GGI28283.1"/>
    </source>
</evidence>
<protein>
    <recommendedName>
        <fullName evidence="4">FtsX-like permease family protein</fullName>
    </recommendedName>
</protein>
<organism evidence="2 3">
    <name type="scientific">Pedobacter mendelii</name>
    <dbReference type="NCBI Taxonomy" id="1908240"/>
    <lineage>
        <taxon>Bacteria</taxon>
        <taxon>Pseudomonadati</taxon>
        <taxon>Bacteroidota</taxon>
        <taxon>Sphingobacteriia</taxon>
        <taxon>Sphingobacteriales</taxon>
        <taxon>Sphingobacteriaceae</taxon>
        <taxon>Pedobacter</taxon>
    </lineage>
</organism>
<feature type="transmembrane region" description="Helical" evidence="1">
    <location>
        <begin position="89"/>
        <end position="110"/>
    </location>
</feature>
<keyword evidence="1" id="KW-0472">Membrane</keyword>
<feature type="transmembrane region" description="Helical" evidence="1">
    <location>
        <begin position="51"/>
        <end position="77"/>
    </location>
</feature>
<keyword evidence="3" id="KW-1185">Reference proteome</keyword>
<sequence length="125" mass="14376">MSTINGRVDMLALAYNNYSLFILNALVGVILFLLVSYLLSEAFGKLFVIEYLAKNTIIILAFHAFGFTFIKAFTYYILKYPMSIYETNLYFNIFVAGVTILTLVPVMMLWNRYFLPLVTLKAKLN</sequence>
<evidence type="ECO:0008006" key="4">
    <source>
        <dbReference type="Google" id="ProtNLM"/>
    </source>
</evidence>
<gene>
    <name evidence="2" type="ORF">GCM10008119_31880</name>
</gene>
<keyword evidence="1" id="KW-0812">Transmembrane</keyword>